<feature type="region of interest" description="Disordered" evidence="1">
    <location>
        <begin position="29"/>
        <end position="52"/>
    </location>
</feature>
<evidence type="ECO:0000256" key="2">
    <source>
        <dbReference type="SAM" id="SignalP"/>
    </source>
</evidence>
<organism evidence="3 4">
    <name type="scientific">Mycoemilia scoparia</name>
    <dbReference type="NCBI Taxonomy" id="417184"/>
    <lineage>
        <taxon>Eukaryota</taxon>
        <taxon>Fungi</taxon>
        <taxon>Fungi incertae sedis</taxon>
        <taxon>Zoopagomycota</taxon>
        <taxon>Kickxellomycotina</taxon>
        <taxon>Kickxellomycetes</taxon>
        <taxon>Kickxellales</taxon>
        <taxon>Kickxellaceae</taxon>
        <taxon>Mycoemilia</taxon>
    </lineage>
</organism>
<accession>A0A9W7ZYE3</accession>
<dbReference type="SUPFAM" id="SSF53807">
    <property type="entry name" value="Helical backbone' metal receptor"/>
    <property type="match status" value="1"/>
</dbReference>
<feature type="signal peptide" evidence="2">
    <location>
        <begin position="1"/>
        <end position="22"/>
    </location>
</feature>
<evidence type="ECO:0000313" key="3">
    <source>
        <dbReference type="EMBL" id="KAJ1919197.1"/>
    </source>
</evidence>
<evidence type="ECO:0000256" key="1">
    <source>
        <dbReference type="SAM" id="MobiDB-lite"/>
    </source>
</evidence>
<dbReference type="AlphaFoldDB" id="A0A9W7ZYE3"/>
<gene>
    <name evidence="3" type="ORF">H4219_002144</name>
</gene>
<dbReference type="Proteomes" id="UP001150538">
    <property type="component" value="Unassembled WGS sequence"/>
</dbReference>
<feature type="compositionally biased region" description="Low complexity" evidence="1">
    <location>
        <begin position="29"/>
        <end position="47"/>
    </location>
</feature>
<keyword evidence="2" id="KW-0732">Signal</keyword>
<evidence type="ECO:0000313" key="4">
    <source>
        <dbReference type="Proteomes" id="UP001150538"/>
    </source>
</evidence>
<reference evidence="3" key="1">
    <citation type="submission" date="2022-07" db="EMBL/GenBank/DDBJ databases">
        <title>Phylogenomic reconstructions and comparative analyses of Kickxellomycotina fungi.</title>
        <authorList>
            <person name="Reynolds N.K."/>
            <person name="Stajich J.E."/>
            <person name="Barry K."/>
            <person name="Grigoriev I.V."/>
            <person name="Crous P."/>
            <person name="Smith M.E."/>
        </authorList>
    </citation>
    <scope>NUCLEOTIDE SEQUENCE</scope>
    <source>
        <strain evidence="3">NBRC 100468</strain>
    </source>
</reference>
<dbReference type="PANTHER" id="PTHR38360:SF1">
    <property type="entry name" value="F12P19.7"/>
    <property type="match status" value="1"/>
</dbReference>
<keyword evidence="4" id="KW-1185">Reference proteome</keyword>
<dbReference type="EMBL" id="JANBPU010000031">
    <property type="protein sequence ID" value="KAJ1919197.1"/>
    <property type="molecule type" value="Genomic_DNA"/>
</dbReference>
<protein>
    <recommendedName>
        <fullName evidence="5">Periplasmic binding protein</fullName>
    </recommendedName>
</protein>
<comment type="caution">
    <text evidence="3">The sequence shown here is derived from an EMBL/GenBank/DDBJ whole genome shotgun (WGS) entry which is preliminary data.</text>
</comment>
<proteinExistence type="predicted"/>
<sequence>MRYTVSWYALAVVATGLLGISSHPGSNSLAMAQDSSSASSSSDNGSKGQDGRGCISDFDSNKDYFGTKSSVDESNLFEIEYHNSYKVLTTKGAGGAKGNTYVLYMCGAPTPDAAKDADAAFEIPPRDISVSSTSVTAYIEVLGLQDKIKSLGSAVDITSPCLQKMIGENHISSIDATNKTAAASQLESVGIAFSNTPDSKNTVISSEYSDPSILGRVEWVKFFGAFFNAEDKANKVYGQISDNYNCVTDKAQKQYNNLRPVVAWTAYAAPSQYNNNTAYYIISGAEYKYNLTRDSGARMLNATTGMIYSQEEFLDALKEVDVIVDESFEGTTLDDILKSYGVTKDNTDDFPWAKNKRVFRHDGIQNKASGDGFYESAFVFADALLEDLISVSHPEFSKTGYQRRWLRDIGVGEEVRVLGSQDCEGSSKNPRIDMATKCSDLDLQKTPDNSTIYDGVEKDNNNDLVASFDDSGKTLVSVLESKSQGSGSQEGAGSSYHATIFNIASAVTVVAIAACF</sequence>
<feature type="chain" id="PRO_5040922308" description="Periplasmic binding protein" evidence="2">
    <location>
        <begin position="23"/>
        <end position="516"/>
    </location>
</feature>
<dbReference type="PANTHER" id="PTHR38360">
    <property type="entry name" value="OS03G0120000 PROTEIN"/>
    <property type="match status" value="1"/>
</dbReference>
<evidence type="ECO:0008006" key="5">
    <source>
        <dbReference type="Google" id="ProtNLM"/>
    </source>
</evidence>
<dbReference type="OrthoDB" id="409848at2759"/>
<name>A0A9W7ZYE3_9FUNG</name>